<organism evidence="6 7">
    <name type="scientific">Cannabis sativa</name>
    <name type="common">Hemp</name>
    <name type="synonym">Marijuana</name>
    <dbReference type="NCBI Taxonomy" id="3483"/>
    <lineage>
        <taxon>Eukaryota</taxon>
        <taxon>Viridiplantae</taxon>
        <taxon>Streptophyta</taxon>
        <taxon>Embryophyta</taxon>
        <taxon>Tracheophyta</taxon>
        <taxon>Spermatophyta</taxon>
        <taxon>Magnoliopsida</taxon>
        <taxon>eudicotyledons</taxon>
        <taxon>Gunneridae</taxon>
        <taxon>Pentapetalae</taxon>
        <taxon>rosids</taxon>
        <taxon>fabids</taxon>
        <taxon>Rosales</taxon>
        <taxon>Cannabaceae</taxon>
        <taxon>Cannabis</taxon>
    </lineage>
</organism>
<dbReference type="SUPFAM" id="SSF51110">
    <property type="entry name" value="alpha-D-mannose-specific plant lectins"/>
    <property type="match status" value="1"/>
</dbReference>
<accession>A0A803PX27</accession>
<dbReference type="EnsemblPlants" id="evm.model.06.2104">
    <property type="protein sequence ID" value="cds.evm.model.06.2104"/>
    <property type="gene ID" value="evm.TU.06.2104"/>
</dbReference>
<dbReference type="InterPro" id="IPR036426">
    <property type="entry name" value="Bulb-type_lectin_dom_sf"/>
</dbReference>
<evidence type="ECO:0000259" key="5">
    <source>
        <dbReference type="PROSITE" id="PS50927"/>
    </source>
</evidence>
<keyword evidence="2" id="KW-1015">Disulfide bond</keyword>
<keyword evidence="7" id="KW-1185">Reference proteome</keyword>
<dbReference type="InterPro" id="IPR051343">
    <property type="entry name" value="G-type_lectin_kinases/EP1-like"/>
</dbReference>
<evidence type="ECO:0000256" key="1">
    <source>
        <dbReference type="ARBA" id="ARBA00022729"/>
    </source>
</evidence>
<proteinExistence type="predicted"/>
<reference evidence="6" key="1">
    <citation type="submission" date="2018-11" db="EMBL/GenBank/DDBJ databases">
        <authorList>
            <person name="Grassa J C."/>
        </authorList>
    </citation>
    <scope>NUCLEOTIDE SEQUENCE [LARGE SCALE GENOMIC DNA]</scope>
</reference>
<protein>
    <recommendedName>
        <fullName evidence="5">Bulb-type lectin domain-containing protein</fullName>
    </recommendedName>
</protein>
<dbReference type="PROSITE" id="PS50927">
    <property type="entry name" value="BULB_LECTIN"/>
    <property type="match status" value="1"/>
</dbReference>
<dbReference type="Gramene" id="evm.model.06.2104">
    <property type="protein sequence ID" value="cds.evm.model.06.2104"/>
    <property type="gene ID" value="evm.TU.06.2104"/>
</dbReference>
<evidence type="ECO:0000256" key="2">
    <source>
        <dbReference type="ARBA" id="ARBA00023157"/>
    </source>
</evidence>
<evidence type="ECO:0000256" key="4">
    <source>
        <dbReference type="SAM" id="SignalP"/>
    </source>
</evidence>
<evidence type="ECO:0000313" key="7">
    <source>
        <dbReference type="Proteomes" id="UP000596661"/>
    </source>
</evidence>
<name>A0A803PX27_CANSA</name>
<feature type="signal peptide" evidence="4">
    <location>
        <begin position="1"/>
        <end position="20"/>
    </location>
</feature>
<dbReference type="FunFam" id="2.90.10.10:FF:000013">
    <property type="entry name" value="G-type lectin S-receptor-like serine/threonine-protein kinase LECRK1"/>
    <property type="match status" value="1"/>
</dbReference>
<dbReference type="Proteomes" id="UP000596661">
    <property type="component" value="Chromosome 6"/>
</dbReference>
<dbReference type="Gene3D" id="2.90.10.10">
    <property type="entry name" value="Bulb-type lectin domain"/>
    <property type="match status" value="2"/>
</dbReference>
<feature type="chain" id="PRO_5030671441" description="Bulb-type lectin domain-containing protein" evidence="4">
    <location>
        <begin position="21"/>
        <end position="248"/>
    </location>
</feature>
<dbReference type="Pfam" id="PF01453">
    <property type="entry name" value="B_lectin"/>
    <property type="match status" value="1"/>
</dbReference>
<dbReference type="PANTHER" id="PTHR47976">
    <property type="entry name" value="G-TYPE LECTIN S-RECEPTOR-LIKE SERINE/THREONINE-PROTEIN KINASE SD2-5"/>
    <property type="match status" value="1"/>
</dbReference>
<dbReference type="PANTHER" id="PTHR47976:SF15">
    <property type="entry name" value="G-TYPE LECTIN S-RECEPTOR-LIKE SERINE_THREONINE-PROTEIN KINASE RLK1"/>
    <property type="match status" value="1"/>
</dbReference>
<dbReference type="AlphaFoldDB" id="A0A803PX27"/>
<evidence type="ECO:0000256" key="3">
    <source>
        <dbReference type="ARBA" id="ARBA00023180"/>
    </source>
</evidence>
<dbReference type="OMA" id="NEPYYAS"/>
<dbReference type="InterPro" id="IPR001480">
    <property type="entry name" value="Bulb-type_lectin_dom"/>
</dbReference>
<keyword evidence="1 4" id="KW-0732">Signal</keyword>
<dbReference type="SMART" id="SM00108">
    <property type="entry name" value="B_lectin"/>
    <property type="match status" value="1"/>
</dbReference>
<keyword evidence="3" id="KW-0325">Glycoprotein</keyword>
<reference evidence="6" key="2">
    <citation type="submission" date="2021-03" db="UniProtKB">
        <authorList>
            <consortium name="EnsemblPlants"/>
        </authorList>
    </citation>
    <scope>IDENTIFICATION</scope>
</reference>
<feature type="domain" description="Bulb-type lectin" evidence="5">
    <location>
        <begin position="23"/>
        <end position="152"/>
    </location>
</feature>
<evidence type="ECO:0000313" key="6">
    <source>
        <dbReference type="EnsemblPlants" id="cds.evm.model.06.2104"/>
    </source>
</evidence>
<sequence length="248" mass="27395">MALFYELCFLLILLTSTALSQTTNNITVGTTLTATDNSLTWLSPSTEFAFGFRKLENQNNLFLLSIWYANIPDKTIVWYATTTTNTDSSAAVPRGSQVSLTADQGLVLVDPQGKEVWSSKIVSGEASHAVMGDEGNFVIFEGSNGDKKLWESFDHPSDTLLPGQSLNRGEGVSSRWRENVFSKGRFELRLQQDGNLVLVSVNLPTEHANEPYYASDTYEGSNNSSNAGNRLVFNETGNNVFIYIVYFS</sequence>
<dbReference type="EMBL" id="UZAU01000623">
    <property type="status" value="NOT_ANNOTATED_CDS"/>
    <property type="molecule type" value="Genomic_DNA"/>
</dbReference>